<accession>A0AA39TXH7</accession>
<gene>
    <name evidence="1" type="ORF">B0T14DRAFT_571016</name>
</gene>
<dbReference type="Proteomes" id="UP001175000">
    <property type="component" value="Unassembled WGS sequence"/>
</dbReference>
<keyword evidence="2" id="KW-1185">Reference proteome</keyword>
<evidence type="ECO:0000313" key="1">
    <source>
        <dbReference type="EMBL" id="KAK0611093.1"/>
    </source>
</evidence>
<reference evidence="1" key="1">
    <citation type="submission" date="2023-06" db="EMBL/GenBank/DDBJ databases">
        <title>Genome-scale phylogeny and comparative genomics of the fungal order Sordariales.</title>
        <authorList>
            <consortium name="Lawrence Berkeley National Laboratory"/>
            <person name="Hensen N."/>
            <person name="Bonometti L."/>
            <person name="Westerberg I."/>
            <person name="Brannstrom I.O."/>
            <person name="Guillou S."/>
            <person name="Cros-Aarteil S."/>
            <person name="Calhoun S."/>
            <person name="Haridas S."/>
            <person name="Kuo A."/>
            <person name="Mondo S."/>
            <person name="Pangilinan J."/>
            <person name="Riley R."/>
            <person name="Labutti K."/>
            <person name="Andreopoulos B."/>
            <person name="Lipzen A."/>
            <person name="Chen C."/>
            <person name="Yanf M."/>
            <person name="Daum C."/>
            <person name="Ng V."/>
            <person name="Clum A."/>
            <person name="Steindorff A."/>
            <person name="Ohm R."/>
            <person name="Martin F."/>
            <person name="Silar P."/>
            <person name="Natvig D."/>
            <person name="Lalanne C."/>
            <person name="Gautier V."/>
            <person name="Ament-Velasquez S.L."/>
            <person name="Kruys A."/>
            <person name="Hutchinson M.I."/>
            <person name="Powell A.J."/>
            <person name="Barry K."/>
            <person name="Miller A.N."/>
            <person name="Grigoriev I.V."/>
            <person name="Debuchy R."/>
            <person name="Gladieux P."/>
            <person name="Thoren M.H."/>
            <person name="Johannesson H."/>
        </authorList>
    </citation>
    <scope>NUCLEOTIDE SEQUENCE</scope>
    <source>
        <strain evidence="1">CBS 606.72</strain>
    </source>
</reference>
<evidence type="ECO:0000313" key="2">
    <source>
        <dbReference type="Proteomes" id="UP001175000"/>
    </source>
</evidence>
<comment type="caution">
    <text evidence="1">The sequence shown here is derived from an EMBL/GenBank/DDBJ whole genome shotgun (WGS) entry which is preliminary data.</text>
</comment>
<name>A0AA39TXH7_9PEZI</name>
<proteinExistence type="predicted"/>
<sequence>MDGLRKQALASLAEVRFEPDPSQHGLITLDSSTGAEFQRRRLALPDILHQFQAGSASSPLSLKLVKIHIRHPPVDKILDPPTLNAARDDIVGLWDLFNLDPTVFSLIGRGLRGINQHHPVVCSDSTESFYLMFSSYSLSVVWIYYTRHKPQAVSSLSDPTAFKADFEPWWHALEMQAGIIRHPLCLFVVTAMQAQQV</sequence>
<organism evidence="1 2">
    <name type="scientific">Immersiella caudata</name>
    <dbReference type="NCBI Taxonomy" id="314043"/>
    <lineage>
        <taxon>Eukaryota</taxon>
        <taxon>Fungi</taxon>
        <taxon>Dikarya</taxon>
        <taxon>Ascomycota</taxon>
        <taxon>Pezizomycotina</taxon>
        <taxon>Sordariomycetes</taxon>
        <taxon>Sordariomycetidae</taxon>
        <taxon>Sordariales</taxon>
        <taxon>Lasiosphaeriaceae</taxon>
        <taxon>Immersiella</taxon>
    </lineage>
</organism>
<protein>
    <submittedName>
        <fullName evidence="1">Uncharacterized protein</fullName>
    </submittedName>
</protein>
<dbReference type="EMBL" id="JAULSU010000007">
    <property type="protein sequence ID" value="KAK0611093.1"/>
    <property type="molecule type" value="Genomic_DNA"/>
</dbReference>
<dbReference type="AlphaFoldDB" id="A0AA39TXH7"/>